<sequence>DPRYNLLRRRKPHTTATPASGAQNSLKICKRCALQPSDAESSGSQRSAKVRGDQNNSTATTTQVRRRVTVVPGRIRLFRSRVQHPAPHTPQEGSNTLNSFRNVYSLIRPPQHAPGESNTSIHSRNVYSLI</sequence>
<feature type="non-terminal residue" evidence="2">
    <location>
        <position position="1"/>
    </location>
</feature>
<evidence type="ECO:0000313" key="2">
    <source>
        <dbReference type="EMBL" id="JAS15850.1"/>
    </source>
</evidence>
<proteinExistence type="predicted"/>
<accession>A0A1B6CQW7</accession>
<feature type="compositionally biased region" description="Polar residues" evidence="1">
    <location>
        <begin position="38"/>
        <end position="57"/>
    </location>
</feature>
<feature type="region of interest" description="Disordered" evidence="1">
    <location>
        <begin position="109"/>
        <end position="130"/>
    </location>
</feature>
<feature type="compositionally biased region" description="Polar residues" evidence="1">
    <location>
        <begin position="14"/>
        <end position="26"/>
    </location>
</feature>
<feature type="non-terminal residue" evidence="2">
    <location>
        <position position="130"/>
    </location>
</feature>
<feature type="compositionally biased region" description="Polar residues" evidence="1">
    <location>
        <begin position="116"/>
        <end position="130"/>
    </location>
</feature>
<evidence type="ECO:0000256" key="1">
    <source>
        <dbReference type="SAM" id="MobiDB-lite"/>
    </source>
</evidence>
<feature type="region of interest" description="Disordered" evidence="1">
    <location>
        <begin position="1"/>
        <end position="66"/>
    </location>
</feature>
<feature type="compositionally biased region" description="Basic residues" evidence="1">
    <location>
        <begin position="1"/>
        <end position="13"/>
    </location>
</feature>
<dbReference type="EMBL" id="GEDC01021448">
    <property type="protein sequence ID" value="JAS15850.1"/>
    <property type="molecule type" value="Transcribed_RNA"/>
</dbReference>
<dbReference type="AlphaFoldDB" id="A0A1B6CQW7"/>
<organism evidence="2">
    <name type="scientific">Clastoptera arizonana</name>
    <name type="common">Arizona spittle bug</name>
    <dbReference type="NCBI Taxonomy" id="38151"/>
    <lineage>
        <taxon>Eukaryota</taxon>
        <taxon>Metazoa</taxon>
        <taxon>Ecdysozoa</taxon>
        <taxon>Arthropoda</taxon>
        <taxon>Hexapoda</taxon>
        <taxon>Insecta</taxon>
        <taxon>Pterygota</taxon>
        <taxon>Neoptera</taxon>
        <taxon>Paraneoptera</taxon>
        <taxon>Hemiptera</taxon>
        <taxon>Auchenorrhyncha</taxon>
        <taxon>Cercopoidea</taxon>
        <taxon>Clastopteridae</taxon>
        <taxon>Clastoptera</taxon>
    </lineage>
</organism>
<protein>
    <submittedName>
        <fullName evidence="2">Uncharacterized protein</fullName>
    </submittedName>
</protein>
<name>A0A1B6CQW7_9HEMI</name>
<gene>
    <name evidence="2" type="ORF">g.45133</name>
</gene>
<reference evidence="2" key="1">
    <citation type="submission" date="2015-12" db="EMBL/GenBank/DDBJ databases">
        <title>De novo transcriptome assembly of four potential Pierce s Disease insect vectors from Arizona vineyards.</title>
        <authorList>
            <person name="Tassone E.E."/>
        </authorList>
    </citation>
    <scope>NUCLEOTIDE SEQUENCE</scope>
</reference>